<feature type="chain" id="PRO_5039012703" evidence="1">
    <location>
        <begin position="20"/>
        <end position="177"/>
    </location>
</feature>
<dbReference type="Pfam" id="PF13798">
    <property type="entry name" value="PCYCGC"/>
    <property type="match status" value="1"/>
</dbReference>
<evidence type="ECO:0000313" key="3">
    <source>
        <dbReference type="Proteomes" id="UP000245634"/>
    </source>
</evidence>
<keyword evidence="1" id="KW-0732">Signal</keyword>
<dbReference type="PROSITE" id="PS51257">
    <property type="entry name" value="PROKAR_LIPOPROTEIN"/>
    <property type="match status" value="1"/>
</dbReference>
<protein>
    <submittedName>
        <fullName evidence="2">Uncharacterized protein with PCYCGC motif</fullName>
    </submittedName>
</protein>
<feature type="signal peptide" evidence="1">
    <location>
        <begin position="1"/>
        <end position="19"/>
    </location>
</feature>
<dbReference type="Proteomes" id="UP000245634">
    <property type="component" value="Unassembled WGS sequence"/>
</dbReference>
<dbReference type="RefSeq" id="WP_109690615.1">
    <property type="nucleotide sequence ID" value="NZ_QGGL01000017.1"/>
</dbReference>
<proteinExistence type="predicted"/>
<organism evidence="2 3">
    <name type="scientific">Tumebacillus permanentifrigoris</name>
    <dbReference type="NCBI Taxonomy" id="378543"/>
    <lineage>
        <taxon>Bacteria</taxon>
        <taxon>Bacillati</taxon>
        <taxon>Bacillota</taxon>
        <taxon>Bacilli</taxon>
        <taxon>Bacillales</taxon>
        <taxon>Alicyclobacillaceae</taxon>
        <taxon>Tumebacillus</taxon>
    </lineage>
</organism>
<sequence>MKFTRIAIGVLSGSMMLLAGCAATQTANNGGAADTQAAPVMKLSEHQHQVANGDIQEETKSLTDLPTFLLNQDPKIIKAYKVAAANKDLISQMPCYCGCGGSAGHMSNLSCFIHEVKSDGTVVWDDHGTRCDTCMNIAVTSANLKEAGKSVLEIRNIIDGKYKEGYAQPTPTPMPTT</sequence>
<evidence type="ECO:0000256" key="1">
    <source>
        <dbReference type="SAM" id="SignalP"/>
    </source>
</evidence>
<accession>A0A316D684</accession>
<dbReference type="InterPro" id="IPR025673">
    <property type="entry name" value="PCYCGC"/>
</dbReference>
<dbReference type="OrthoDB" id="2654667at2"/>
<dbReference type="AlphaFoldDB" id="A0A316D684"/>
<dbReference type="EMBL" id="QGGL01000017">
    <property type="protein sequence ID" value="PWK07451.1"/>
    <property type="molecule type" value="Genomic_DNA"/>
</dbReference>
<reference evidence="2 3" key="1">
    <citation type="submission" date="2018-05" db="EMBL/GenBank/DDBJ databases">
        <title>Genomic Encyclopedia of Type Strains, Phase IV (KMG-IV): sequencing the most valuable type-strain genomes for metagenomic binning, comparative biology and taxonomic classification.</title>
        <authorList>
            <person name="Goeker M."/>
        </authorList>
    </citation>
    <scope>NUCLEOTIDE SEQUENCE [LARGE SCALE GENOMIC DNA]</scope>
    <source>
        <strain evidence="2 3">DSM 18773</strain>
    </source>
</reference>
<comment type="caution">
    <text evidence="2">The sequence shown here is derived from an EMBL/GenBank/DDBJ whole genome shotgun (WGS) entry which is preliminary data.</text>
</comment>
<name>A0A316D684_9BACL</name>
<evidence type="ECO:0000313" key="2">
    <source>
        <dbReference type="EMBL" id="PWK07451.1"/>
    </source>
</evidence>
<gene>
    <name evidence="2" type="ORF">C7459_11750</name>
</gene>
<keyword evidence="3" id="KW-1185">Reference proteome</keyword>